<dbReference type="InterPro" id="IPR036013">
    <property type="entry name" value="Band_7/SPFH_dom_sf"/>
</dbReference>
<gene>
    <name evidence="2" type="ORF">D9V65_02310</name>
</gene>
<name>A0A4D6XRR7_9GAMM</name>
<dbReference type="OrthoDB" id="9779595at2"/>
<keyword evidence="1" id="KW-0812">Transmembrane</keyword>
<keyword evidence="1" id="KW-1133">Transmembrane helix</keyword>
<dbReference type="AlphaFoldDB" id="A0A4D6XRR7"/>
<proteinExistence type="predicted"/>
<evidence type="ECO:0000313" key="3">
    <source>
        <dbReference type="Proteomes" id="UP000298677"/>
    </source>
</evidence>
<dbReference type="EMBL" id="CP033012">
    <property type="protein sequence ID" value="QCI19556.1"/>
    <property type="molecule type" value="Genomic_DNA"/>
</dbReference>
<evidence type="ECO:0000313" key="2">
    <source>
        <dbReference type="EMBL" id="QCI19556.1"/>
    </source>
</evidence>
<reference evidence="2 3" key="1">
    <citation type="submission" date="2018-10" db="EMBL/GenBank/DDBJ databases">
        <title>Comparative functional genomics of the obligate endosymbiont Buchnera aphidicola.</title>
        <authorList>
            <person name="Chong R.A."/>
        </authorList>
    </citation>
    <scope>NUCLEOTIDE SEQUENCE [LARGE SCALE GENOMIC DNA]</scope>
    <source>
        <strain evidence="2 3">Aoe</strain>
    </source>
</reference>
<feature type="transmembrane region" description="Helical" evidence="1">
    <location>
        <begin position="67"/>
        <end position="88"/>
    </location>
</feature>
<evidence type="ECO:0000256" key="1">
    <source>
        <dbReference type="SAM" id="Phobius"/>
    </source>
</evidence>
<dbReference type="RefSeq" id="WP_158342111.1">
    <property type="nucleotide sequence ID" value="NZ_CP033012.1"/>
</dbReference>
<dbReference type="SUPFAM" id="SSF117892">
    <property type="entry name" value="Band 7/SPFH domain"/>
    <property type="match status" value="1"/>
</dbReference>
<sequence>MSNKKNSNKIKKDAWGHEKIEHNNVRKEKKILEIKDKCDKKNNLLNLNYSSYKNKKKKNFFVRFKKIFTYVIFIFLFFWMLTGLYLIYYSNQKTRDFFWRISNFIQPEFNWNKKFERLLDLTDYKNVKSKIVSFKLITKNNCKVQVKIEFCYEIFNPTQYFLLVKEKKINFYLNQALFFCSKRIIAECLTDDILSSKIIDIQKKIFNEICKQKTLYSIGVHGKEIKVHSIKLIDDYIKELNIL</sequence>
<organism evidence="2 3">
    <name type="scientific">Buchnera aphidicola</name>
    <name type="common">Anoecia oenotherae</name>
    <dbReference type="NCBI Taxonomy" id="1241833"/>
    <lineage>
        <taxon>Bacteria</taxon>
        <taxon>Pseudomonadati</taxon>
        <taxon>Pseudomonadota</taxon>
        <taxon>Gammaproteobacteria</taxon>
        <taxon>Enterobacterales</taxon>
        <taxon>Erwiniaceae</taxon>
        <taxon>Buchnera</taxon>
    </lineage>
</organism>
<accession>A0A4D6XRR7</accession>
<keyword evidence="3" id="KW-1185">Reference proteome</keyword>
<dbReference type="Proteomes" id="UP000298677">
    <property type="component" value="Chromosome"/>
</dbReference>
<keyword evidence="1" id="KW-0472">Membrane</keyword>
<protein>
    <submittedName>
        <fullName evidence="2">Uncharacterized protein</fullName>
    </submittedName>
</protein>